<dbReference type="Pfam" id="PF09820">
    <property type="entry name" value="AAA-ATPase_like"/>
    <property type="match status" value="1"/>
</dbReference>
<dbReference type="InterPro" id="IPR018631">
    <property type="entry name" value="AAA-ATPase-like_dom"/>
</dbReference>
<protein>
    <recommendedName>
        <fullName evidence="1">AAA-ATPase-like domain-containing protein</fullName>
    </recommendedName>
</protein>
<dbReference type="EMBL" id="ALVD01000010">
    <property type="protein sequence ID" value="EJU06834.1"/>
    <property type="molecule type" value="Genomic_DNA"/>
</dbReference>
<gene>
    <name evidence="2" type="ORF">B437_10315</name>
</gene>
<dbReference type="PANTHER" id="PTHR34825:SF1">
    <property type="entry name" value="AAA-ATPASE-LIKE DOMAIN-CONTAINING PROTEIN"/>
    <property type="match status" value="1"/>
</dbReference>
<sequence length="75" mass="9139">MKRIPIGIENFKEIVTGDFYYVDKTKYIDELIYDGSKVKLFTRPRRFGKTLNMSMLKYFFDIRDNEENRKLFNNI</sequence>
<dbReference type="Proteomes" id="UP000004829">
    <property type="component" value="Unassembled WGS sequence"/>
</dbReference>
<dbReference type="PANTHER" id="PTHR34825">
    <property type="entry name" value="CONSERVED PROTEIN, WITH A WEAK D-GALACTARATE DEHYDRATASE/ALTRONATE HYDROLASE DOMAIN"/>
    <property type="match status" value="1"/>
</dbReference>
<organism evidence="2 3">
    <name type="scientific">Fusobacterium hwasookii ChDC F128</name>
    <dbReference type="NCBI Taxonomy" id="1216362"/>
    <lineage>
        <taxon>Bacteria</taxon>
        <taxon>Fusobacteriati</taxon>
        <taxon>Fusobacteriota</taxon>
        <taxon>Fusobacteriia</taxon>
        <taxon>Fusobacteriales</taxon>
        <taxon>Fusobacteriaceae</taxon>
        <taxon>Fusobacterium</taxon>
    </lineage>
</organism>
<evidence type="ECO:0000313" key="3">
    <source>
        <dbReference type="Proteomes" id="UP000004829"/>
    </source>
</evidence>
<proteinExistence type="predicted"/>
<feature type="domain" description="AAA-ATPase-like" evidence="1">
    <location>
        <begin position="5"/>
        <end position="74"/>
    </location>
</feature>
<evidence type="ECO:0000259" key="1">
    <source>
        <dbReference type="Pfam" id="PF09820"/>
    </source>
</evidence>
<keyword evidence="3" id="KW-1185">Reference proteome</keyword>
<evidence type="ECO:0000313" key="2">
    <source>
        <dbReference type="EMBL" id="EJU06834.1"/>
    </source>
</evidence>
<name>A0ABN0GY23_9FUSO</name>
<reference evidence="3" key="1">
    <citation type="journal article" date="2012" name="J. Bacteriol.">
        <title>Draft Genome Sequence of Fusobacterium nucleatum ChDC F128, Isolated from a Periodontitis Lesion.</title>
        <authorList>
            <person name="Park S.N."/>
            <person name="Kong S.W."/>
            <person name="Kim H.S."/>
            <person name="Park M.S."/>
            <person name="Lee J.W."/>
            <person name="Cho E."/>
            <person name="Lim Y.K."/>
            <person name="Choi M.H."/>
            <person name="Chang Y.H."/>
            <person name="Shin J.H."/>
            <person name="Park H.S."/>
            <person name="Choi S.H."/>
            <person name="Kook J.K."/>
        </authorList>
    </citation>
    <scope>NUCLEOTIDE SEQUENCE [LARGE SCALE GENOMIC DNA]</scope>
    <source>
        <strain evidence="3">ChDC F128</strain>
    </source>
</reference>
<comment type="caution">
    <text evidence="2">The sequence shown here is derived from an EMBL/GenBank/DDBJ whole genome shotgun (WGS) entry which is preliminary data.</text>
</comment>
<accession>A0ABN0GY23</accession>